<keyword evidence="5" id="KW-1185">Reference proteome</keyword>
<dbReference type="RefSeq" id="WP_346082754.1">
    <property type="nucleotide sequence ID" value="NZ_BAABDG010000010.1"/>
</dbReference>
<reference evidence="5" key="1">
    <citation type="journal article" date="2019" name="Int. J. Syst. Evol. Microbiol.">
        <title>The Global Catalogue of Microorganisms (GCM) 10K type strain sequencing project: providing services to taxonomists for standard genome sequencing and annotation.</title>
        <authorList>
            <consortium name="The Broad Institute Genomics Platform"/>
            <consortium name="The Broad Institute Genome Sequencing Center for Infectious Disease"/>
            <person name="Wu L."/>
            <person name="Ma J."/>
        </authorList>
    </citation>
    <scope>NUCLEOTIDE SEQUENCE [LARGE SCALE GENOMIC DNA]</scope>
    <source>
        <strain evidence="5">JCM 17201</strain>
    </source>
</reference>
<keyword evidence="2" id="KW-0945">Host-virus interaction</keyword>
<evidence type="ECO:0000313" key="5">
    <source>
        <dbReference type="Proteomes" id="UP001499994"/>
    </source>
</evidence>
<dbReference type="Proteomes" id="UP001499994">
    <property type="component" value="Unassembled WGS sequence"/>
</dbReference>
<dbReference type="Pfam" id="PF03406">
    <property type="entry name" value="Phage_fiber_2"/>
    <property type="match status" value="1"/>
</dbReference>
<dbReference type="PANTHER" id="PTHR35191">
    <property type="entry name" value="PROPHAGE SIDE TAIL FIBER PROTEIN HOMOLOG STFQ-RELATED"/>
    <property type="match status" value="1"/>
</dbReference>
<comment type="caution">
    <text evidence="4">The sequence shown here is derived from an EMBL/GenBank/DDBJ whole genome shotgun (WGS) entry which is preliminary data.</text>
</comment>
<proteinExistence type="predicted"/>
<evidence type="ECO:0000256" key="2">
    <source>
        <dbReference type="ARBA" id="ARBA00022581"/>
    </source>
</evidence>
<feature type="domain" description="Phage tail fibre protein N-terminal" evidence="3">
    <location>
        <begin position="1"/>
        <end position="150"/>
    </location>
</feature>
<sequence>MAKQFASLITEKGKALITAALAGGDTITLKYFAVGDGNGAVITPSGDMTALVHEVARVDINSLKETDATQQVVTAEAIIPANTGGFWIREAGVFTEDGTLVAVSQMPETYKPDTDDGATSTQTVRMLLTVSDASTINLTVDDSLVIATEDYVNDKLAEHEKSRNHPDGTTTAKGFVQLSSATDSTSEILAATPKAVKDAAATRLPLTGGTLTGALNIAHAAWLSGLATDGKTLVNIATVSTDNKVFFGDRAHTTVLRGNGNLVHQTTAGDYQIYDENNKPAAGDVDAVSASKGGTFKADVTCTGTFTAKLLKTNSVVWAQGQSNYLPAAQGAYLGWNKTSGSGATDFINHRGGGSGGFCFWNGDGTTQTNIATLSAGGGLTLKGGLSVAAAATFAGTITYTNTGFIQMLSPQTVSSSERRTNALRIGTSSTVYADIYHHEAIGSYNSLVLYAQNDASSGSLELRCDGATYISGPIYEAGQRVYSPNNCPFPVGYVMLMGNGTNPGTIFPGTTWEDLSAAGYDSRMLMLGTTPMTTGGNNSVTIAAANLPDHSHKSGPGAPGAAYDQGFSTGTDNTGTYSRCLTSGTYTDSNGTTAVSNTPIDVTNKFVQLRGWMRTA</sequence>
<evidence type="ECO:0000256" key="1">
    <source>
        <dbReference type="ARBA" id="ARBA00004328"/>
    </source>
</evidence>
<comment type="subcellular location">
    <subcellularLocation>
        <location evidence="1">Virion</location>
    </subcellularLocation>
</comment>
<name>A0ABP7M0A4_9GAMM</name>
<dbReference type="Pfam" id="PF12571">
    <property type="entry name" value="Phage_tail_fib"/>
    <property type="match status" value="1"/>
</dbReference>
<dbReference type="InterPro" id="IPR022225">
    <property type="entry name" value="Phage_tail_fibre_N"/>
</dbReference>
<dbReference type="PANTHER" id="PTHR35191:SF1">
    <property type="entry name" value="PROPHAGE SIDE TAIL FIBER PROTEIN HOMOLOG STFQ-RELATED"/>
    <property type="match status" value="1"/>
</dbReference>
<dbReference type="InterPro" id="IPR051934">
    <property type="entry name" value="Phage_Tail_Fiber_Structural"/>
</dbReference>
<gene>
    <name evidence="4" type="ORF">GCM10022405_41270</name>
</gene>
<dbReference type="InterPro" id="IPR005068">
    <property type="entry name" value="Phage_lambda_Stf-r2"/>
</dbReference>
<accession>A0ABP7M0A4</accession>
<dbReference type="EMBL" id="BAABDG010000010">
    <property type="protein sequence ID" value="GAA3911818.1"/>
    <property type="molecule type" value="Genomic_DNA"/>
</dbReference>
<protein>
    <recommendedName>
        <fullName evidence="3">Phage tail fibre protein N-terminal domain-containing protein</fullName>
    </recommendedName>
</protein>
<evidence type="ECO:0000259" key="3">
    <source>
        <dbReference type="Pfam" id="PF12571"/>
    </source>
</evidence>
<organism evidence="4 5">
    <name type="scientific">Gibbsiella dentisursi</name>
    <dbReference type="NCBI Taxonomy" id="796890"/>
    <lineage>
        <taxon>Bacteria</taxon>
        <taxon>Pseudomonadati</taxon>
        <taxon>Pseudomonadota</taxon>
        <taxon>Gammaproteobacteria</taxon>
        <taxon>Enterobacterales</taxon>
        <taxon>Yersiniaceae</taxon>
        <taxon>Gibbsiella</taxon>
    </lineage>
</organism>
<evidence type="ECO:0000313" key="4">
    <source>
        <dbReference type="EMBL" id="GAA3911818.1"/>
    </source>
</evidence>